<name>A0A9D1XNG5_9FIRM</name>
<sequence length="256" mass="29664">MEFIDIHSHYTWHVDDGIQDLDEALAALKAAKAQNITKIVATPHITPGTTTIQEFNKIILQIGKLKTLAKSLDIEIYEGCEVMLNSDYLTLLENNHYLTINNGPYLLVEFNVTQKLPEDYDERLYEYSLKNKLVIAHVERYFHHHLNENIIKEWIDRGYIIQINSSSILNQGTSHDFAIRLLELGMVHVIANDVHRSSGLRSPNLKETYDVLTKKFNSEDIIKLMYDNPLAIINGQPIELIKIRKVSKIPWFKRRK</sequence>
<accession>A0A9D1XNG5</accession>
<organism evidence="6 7">
    <name type="scientific">Candidatus Erysipelatoclostridium merdavium</name>
    <dbReference type="NCBI Taxonomy" id="2838566"/>
    <lineage>
        <taxon>Bacteria</taxon>
        <taxon>Bacillati</taxon>
        <taxon>Bacillota</taxon>
        <taxon>Erysipelotrichia</taxon>
        <taxon>Erysipelotrichales</taxon>
        <taxon>Erysipelotrichales incertae sedis</taxon>
    </lineage>
</organism>
<evidence type="ECO:0000313" key="6">
    <source>
        <dbReference type="EMBL" id="HIX82485.1"/>
    </source>
</evidence>
<evidence type="ECO:0000256" key="2">
    <source>
        <dbReference type="ARBA" id="ARBA00013064"/>
    </source>
</evidence>
<dbReference type="PIRSF" id="PIRSF016557">
    <property type="entry name" value="Caps_synth_CpsB"/>
    <property type="match status" value="1"/>
</dbReference>
<dbReference type="PANTHER" id="PTHR39181">
    <property type="entry name" value="TYROSINE-PROTEIN PHOSPHATASE YWQE"/>
    <property type="match status" value="1"/>
</dbReference>
<dbReference type="EC" id="3.1.3.48" evidence="2"/>
<proteinExistence type="inferred from homology"/>
<evidence type="ECO:0000256" key="3">
    <source>
        <dbReference type="ARBA" id="ARBA00022801"/>
    </source>
</evidence>
<comment type="caution">
    <text evidence="6">The sequence shown here is derived from an EMBL/GenBank/DDBJ whole genome shotgun (WGS) entry which is preliminary data.</text>
</comment>
<dbReference type="AlphaFoldDB" id="A0A9D1XNG5"/>
<keyword evidence="3" id="KW-0378">Hydrolase</keyword>
<evidence type="ECO:0000313" key="7">
    <source>
        <dbReference type="Proteomes" id="UP000886724"/>
    </source>
</evidence>
<dbReference type="InterPro" id="IPR016667">
    <property type="entry name" value="Caps_polysacc_synth_CpsB/CapC"/>
</dbReference>
<evidence type="ECO:0000256" key="5">
    <source>
        <dbReference type="ARBA" id="ARBA00051722"/>
    </source>
</evidence>
<dbReference type="Gene3D" id="3.20.20.140">
    <property type="entry name" value="Metal-dependent hydrolases"/>
    <property type="match status" value="1"/>
</dbReference>
<dbReference type="EMBL" id="DXET01000245">
    <property type="protein sequence ID" value="HIX82485.1"/>
    <property type="molecule type" value="Genomic_DNA"/>
</dbReference>
<evidence type="ECO:0000256" key="4">
    <source>
        <dbReference type="ARBA" id="ARBA00022912"/>
    </source>
</evidence>
<evidence type="ECO:0000256" key="1">
    <source>
        <dbReference type="ARBA" id="ARBA00005750"/>
    </source>
</evidence>
<dbReference type="Pfam" id="PF19567">
    <property type="entry name" value="CpsB_CapC"/>
    <property type="match status" value="1"/>
</dbReference>
<dbReference type="Proteomes" id="UP000886724">
    <property type="component" value="Unassembled WGS sequence"/>
</dbReference>
<keyword evidence="4" id="KW-0904">Protein phosphatase</keyword>
<comment type="similarity">
    <text evidence="1">Belongs to the metallo-dependent hydrolases superfamily. CpsB/CapC family.</text>
</comment>
<gene>
    <name evidence="6" type="ORF">H9980_11045</name>
</gene>
<reference evidence="6" key="1">
    <citation type="journal article" date="2021" name="PeerJ">
        <title>Extensive microbial diversity within the chicken gut microbiome revealed by metagenomics and culture.</title>
        <authorList>
            <person name="Gilroy R."/>
            <person name="Ravi A."/>
            <person name="Getino M."/>
            <person name="Pursley I."/>
            <person name="Horton D.L."/>
            <person name="Alikhan N.F."/>
            <person name="Baker D."/>
            <person name="Gharbi K."/>
            <person name="Hall N."/>
            <person name="Watson M."/>
            <person name="Adriaenssens E.M."/>
            <person name="Foster-Nyarko E."/>
            <person name="Jarju S."/>
            <person name="Secka A."/>
            <person name="Antonio M."/>
            <person name="Oren A."/>
            <person name="Chaudhuri R.R."/>
            <person name="La Ragione R."/>
            <person name="Hildebrand F."/>
            <person name="Pallen M.J."/>
        </authorList>
    </citation>
    <scope>NUCLEOTIDE SEQUENCE</scope>
    <source>
        <strain evidence="6">ChiGjej1B1-14440</strain>
    </source>
</reference>
<dbReference type="GO" id="GO:0004725">
    <property type="term" value="F:protein tyrosine phosphatase activity"/>
    <property type="evidence" value="ECO:0007669"/>
    <property type="project" value="UniProtKB-EC"/>
</dbReference>
<dbReference type="PANTHER" id="PTHR39181:SF1">
    <property type="entry name" value="TYROSINE-PROTEIN PHOSPHATASE YWQE"/>
    <property type="match status" value="1"/>
</dbReference>
<dbReference type="SUPFAM" id="SSF89550">
    <property type="entry name" value="PHP domain-like"/>
    <property type="match status" value="1"/>
</dbReference>
<reference evidence="6" key="2">
    <citation type="submission" date="2021-04" db="EMBL/GenBank/DDBJ databases">
        <authorList>
            <person name="Gilroy R."/>
        </authorList>
    </citation>
    <scope>NUCLEOTIDE SEQUENCE</scope>
    <source>
        <strain evidence="6">ChiGjej1B1-14440</strain>
    </source>
</reference>
<protein>
    <recommendedName>
        <fullName evidence="2">protein-tyrosine-phosphatase</fullName>
        <ecNumber evidence="2">3.1.3.48</ecNumber>
    </recommendedName>
</protein>
<comment type="catalytic activity">
    <reaction evidence="5">
        <text>O-phospho-L-tyrosyl-[protein] + H2O = L-tyrosyl-[protein] + phosphate</text>
        <dbReference type="Rhea" id="RHEA:10684"/>
        <dbReference type="Rhea" id="RHEA-COMP:10136"/>
        <dbReference type="Rhea" id="RHEA-COMP:20101"/>
        <dbReference type="ChEBI" id="CHEBI:15377"/>
        <dbReference type="ChEBI" id="CHEBI:43474"/>
        <dbReference type="ChEBI" id="CHEBI:46858"/>
        <dbReference type="ChEBI" id="CHEBI:61978"/>
        <dbReference type="EC" id="3.1.3.48"/>
    </reaction>
</comment>
<dbReference type="GO" id="GO:0030145">
    <property type="term" value="F:manganese ion binding"/>
    <property type="evidence" value="ECO:0007669"/>
    <property type="project" value="InterPro"/>
</dbReference>
<dbReference type="InterPro" id="IPR016195">
    <property type="entry name" value="Pol/histidinol_Pase-like"/>
</dbReference>